<comment type="function">
    <text evidence="6">Forms chloride channels.</text>
</comment>
<comment type="similarity">
    <text evidence="5 6">Belongs to the anion channel-forming bestrophin (TC 1.A.46) family. Calcium-sensitive chloride channel subfamily.</text>
</comment>
<protein>
    <recommendedName>
        <fullName evidence="6">Bestrophin homolog</fullName>
    </recommendedName>
</protein>
<dbReference type="PANTHER" id="PTHR10736">
    <property type="entry name" value="BESTROPHIN"/>
    <property type="match status" value="1"/>
</dbReference>
<proteinExistence type="inferred from homology"/>
<keyword evidence="6" id="KW-0869">Chloride channel</keyword>
<evidence type="ECO:0000313" key="7">
    <source>
        <dbReference type="Proteomes" id="UP000046393"/>
    </source>
</evidence>
<dbReference type="GO" id="GO:0005254">
    <property type="term" value="F:chloride channel activity"/>
    <property type="evidence" value="ECO:0007669"/>
    <property type="project" value="UniProtKB-KW"/>
</dbReference>
<keyword evidence="6" id="KW-0868">Chloride</keyword>
<keyword evidence="6" id="KW-0406">Ion transport</keyword>
<dbReference type="InterPro" id="IPR021134">
    <property type="entry name" value="Bestrophin-like"/>
</dbReference>
<dbReference type="Proteomes" id="UP000046393">
    <property type="component" value="Unplaced"/>
</dbReference>
<evidence type="ECO:0000256" key="6">
    <source>
        <dbReference type="RuleBase" id="RU363126"/>
    </source>
</evidence>
<feature type="transmembrane region" description="Helical" evidence="6">
    <location>
        <begin position="20"/>
        <end position="43"/>
    </location>
</feature>
<organism evidence="7 8">
    <name type="scientific">Syphacia muris</name>
    <dbReference type="NCBI Taxonomy" id="451379"/>
    <lineage>
        <taxon>Eukaryota</taxon>
        <taxon>Metazoa</taxon>
        <taxon>Ecdysozoa</taxon>
        <taxon>Nematoda</taxon>
        <taxon>Chromadorea</taxon>
        <taxon>Rhabditida</taxon>
        <taxon>Spirurina</taxon>
        <taxon>Oxyuridomorpha</taxon>
        <taxon>Oxyuroidea</taxon>
        <taxon>Oxyuridae</taxon>
        <taxon>Syphacia</taxon>
    </lineage>
</organism>
<accession>A0A158R640</accession>
<dbReference type="PANTHER" id="PTHR10736:SF0">
    <property type="entry name" value="BESTROPHIN HOMOLOG"/>
    <property type="match status" value="1"/>
</dbReference>
<keyword evidence="2 6" id="KW-0812">Transmembrane</keyword>
<evidence type="ECO:0000256" key="1">
    <source>
        <dbReference type="ARBA" id="ARBA00004370"/>
    </source>
</evidence>
<evidence type="ECO:0000256" key="2">
    <source>
        <dbReference type="ARBA" id="ARBA00022692"/>
    </source>
</evidence>
<evidence type="ECO:0000313" key="8">
    <source>
        <dbReference type="WBParaSite" id="SMUV_0000933701-mRNA-1"/>
    </source>
</evidence>
<evidence type="ECO:0000256" key="5">
    <source>
        <dbReference type="ARBA" id="ARBA00034769"/>
    </source>
</evidence>
<dbReference type="Pfam" id="PF01062">
    <property type="entry name" value="Bestrophin"/>
    <property type="match status" value="1"/>
</dbReference>
<keyword evidence="6" id="KW-0813">Transport</keyword>
<keyword evidence="6" id="KW-1003">Cell membrane</keyword>
<dbReference type="InterPro" id="IPR000615">
    <property type="entry name" value="Bestrophin"/>
</dbReference>
<comment type="subcellular location">
    <subcellularLocation>
        <location evidence="6">Cell membrane</location>
        <topology evidence="6">Multi-pass membrane protein</topology>
    </subcellularLocation>
    <subcellularLocation>
        <location evidence="1">Membrane</location>
    </subcellularLocation>
</comment>
<keyword evidence="6" id="KW-0407">Ion channel</keyword>
<evidence type="ECO:0000256" key="3">
    <source>
        <dbReference type="ARBA" id="ARBA00022989"/>
    </source>
</evidence>
<name>A0A158R640_9BILA</name>
<dbReference type="WBParaSite" id="SMUV_0000933701-mRNA-1">
    <property type="protein sequence ID" value="SMUV_0000933701-mRNA-1"/>
    <property type="gene ID" value="SMUV_0000933701"/>
</dbReference>
<reference evidence="8" key="1">
    <citation type="submission" date="2016-04" db="UniProtKB">
        <authorList>
            <consortium name="WormBaseParasite"/>
        </authorList>
    </citation>
    <scope>IDENTIFICATION</scope>
</reference>
<dbReference type="GO" id="GO:0034707">
    <property type="term" value="C:chloride channel complex"/>
    <property type="evidence" value="ECO:0007669"/>
    <property type="project" value="UniProtKB-KW"/>
</dbReference>
<dbReference type="GO" id="GO:0005886">
    <property type="term" value="C:plasma membrane"/>
    <property type="evidence" value="ECO:0007669"/>
    <property type="project" value="UniProtKB-SubCell"/>
</dbReference>
<comment type="caution">
    <text evidence="6">Lacks conserved residue(s) required for the propagation of feature annotation.</text>
</comment>
<sequence>MPNCILFRVFEETVSYFGKYLTTSNLTFILGFFVTTVSSRWMFVLRNMGYIESNALFVSSYLSGEDEDGRLMRRAIVRYLCLSQVMVYRDISISIRKRFPTMKSLIAAGYILEHEKNKLEKYDLKYDKYWVPINWAASIIFTARRSGRITADILVNKLMDEIKAFRSNLQMLCIYDWVPLPLVYPQIDLILPLMTMLQFIFFVGWMKVAMALLNPFGEDDDDFECKFLLSKNLATSLMIVDKCSGKAPEVKEDKFYESGVVEPLYPETNITEDRPLIGSAAMTE</sequence>
<dbReference type="AlphaFoldDB" id="A0A158R640"/>
<keyword evidence="7" id="KW-1185">Reference proteome</keyword>
<keyword evidence="3 6" id="KW-1133">Transmembrane helix</keyword>
<evidence type="ECO:0000256" key="4">
    <source>
        <dbReference type="ARBA" id="ARBA00023136"/>
    </source>
</evidence>
<keyword evidence="4 6" id="KW-0472">Membrane</keyword>